<dbReference type="AlphaFoldDB" id="A0A7E4W244"/>
<feature type="region of interest" description="Disordered" evidence="1">
    <location>
        <begin position="122"/>
        <end position="141"/>
    </location>
</feature>
<dbReference type="Proteomes" id="UP000492821">
    <property type="component" value="Unassembled WGS sequence"/>
</dbReference>
<dbReference type="WBParaSite" id="Pan_g6024.t1">
    <property type="protein sequence ID" value="Pan_g6024.t1"/>
    <property type="gene ID" value="Pan_g6024"/>
</dbReference>
<accession>A0A7E4W244</accession>
<feature type="compositionally biased region" description="Polar residues" evidence="1">
    <location>
        <begin position="46"/>
        <end position="59"/>
    </location>
</feature>
<feature type="compositionally biased region" description="Low complexity" evidence="1">
    <location>
        <begin position="73"/>
        <end position="91"/>
    </location>
</feature>
<feature type="region of interest" description="Disordered" evidence="1">
    <location>
        <begin position="1"/>
        <end position="100"/>
    </location>
</feature>
<feature type="compositionally biased region" description="Basic and acidic residues" evidence="1">
    <location>
        <begin position="1"/>
        <end position="14"/>
    </location>
</feature>
<organism evidence="2 3">
    <name type="scientific">Panagrellus redivivus</name>
    <name type="common">Microworm</name>
    <dbReference type="NCBI Taxonomy" id="6233"/>
    <lineage>
        <taxon>Eukaryota</taxon>
        <taxon>Metazoa</taxon>
        <taxon>Ecdysozoa</taxon>
        <taxon>Nematoda</taxon>
        <taxon>Chromadorea</taxon>
        <taxon>Rhabditida</taxon>
        <taxon>Tylenchina</taxon>
        <taxon>Panagrolaimomorpha</taxon>
        <taxon>Panagrolaimoidea</taxon>
        <taxon>Panagrolaimidae</taxon>
        <taxon>Panagrellus</taxon>
    </lineage>
</organism>
<sequence>MKREKAVKAHEAKMRQKKKERPTATSSTASTSAASTSTSPQKAVLVNQNAYVSHTTPASAPSVPTRAPVPKQSRPIPASSSSSSTRRTIPKPSLPTPGHVPVASIAVPTTVASQPILYATPVANPALPPSTSSDPSSSMYIAREPSNNTTYYISTVNLAEDNKKLTEELTSCKLKMYNLIKTHNELRREHERCHRPLVRVRHSILSHAGRQQAGKRIMDRLKEMCPIYEEDDWCEALIKLFPKLRTYVPTVVAPKPKKKRVRPAVPVTDSNGEAGEVVILEASGEAGLADHTVANADSNGGTVQVGQDLIREDYPDEEIWILD</sequence>
<protein>
    <submittedName>
        <fullName evidence="3">Similar to</fullName>
    </submittedName>
</protein>
<evidence type="ECO:0000313" key="2">
    <source>
        <dbReference type="Proteomes" id="UP000492821"/>
    </source>
</evidence>
<evidence type="ECO:0000313" key="3">
    <source>
        <dbReference type="WBParaSite" id="Pan_g6024.t1"/>
    </source>
</evidence>
<feature type="compositionally biased region" description="Low complexity" evidence="1">
    <location>
        <begin position="23"/>
        <end position="39"/>
    </location>
</feature>
<proteinExistence type="predicted"/>
<evidence type="ECO:0000256" key="1">
    <source>
        <dbReference type="SAM" id="MobiDB-lite"/>
    </source>
</evidence>
<keyword evidence="2" id="KW-1185">Reference proteome</keyword>
<reference evidence="2" key="1">
    <citation type="journal article" date="2013" name="Genetics">
        <title>The draft genome and transcriptome of Panagrellus redivivus are shaped by the harsh demands of a free-living lifestyle.</title>
        <authorList>
            <person name="Srinivasan J."/>
            <person name="Dillman A.R."/>
            <person name="Macchietto M.G."/>
            <person name="Heikkinen L."/>
            <person name="Lakso M."/>
            <person name="Fracchia K.M."/>
            <person name="Antoshechkin I."/>
            <person name="Mortazavi A."/>
            <person name="Wong G."/>
            <person name="Sternberg P.W."/>
        </authorList>
    </citation>
    <scope>NUCLEOTIDE SEQUENCE [LARGE SCALE GENOMIC DNA]</scope>
    <source>
        <strain evidence="2">MT8872</strain>
    </source>
</reference>
<name>A0A7E4W244_PANRE</name>
<reference evidence="3" key="2">
    <citation type="submission" date="2020-10" db="UniProtKB">
        <authorList>
            <consortium name="WormBaseParasite"/>
        </authorList>
    </citation>
    <scope>IDENTIFICATION</scope>
</reference>
<feature type="compositionally biased region" description="Low complexity" evidence="1">
    <location>
        <begin position="129"/>
        <end position="138"/>
    </location>
</feature>